<dbReference type="OMA" id="ADCEYST"/>
<dbReference type="Gene3D" id="3.30.160.60">
    <property type="entry name" value="Classic Zinc Finger"/>
    <property type="match status" value="18"/>
</dbReference>
<dbReference type="SMART" id="SM00355">
    <property type="entry name" value="ZnF_C2H2"/>
    <property type="match status" value="33"/>
</dbReference>
<evidence type="ECO:0000256" key="7">
    <source>
        <dbReference type="ARBA" id="ARBA00023242"/>
    </source>
</evidence>
<feature type="domain" description="C2H2-type" evidence="10">
    <location>
        <begin position="1067"/>
        <end position="1090"/>
    </location>
</feature>
<feature type="region of interest" description="Disordered" evidence="9">
    <location>
        <begin position="646"/>
        <end position="706"/>
    </location>
</feature>
<evidence type="ECO:0000313" key="12">
    <source>
        <dbReference type="Proteomes" id="UP000005226"/>
    </source>
</evidence>
<dbReference type="InParanoid" id="H2SU93"/>
<keyword evidence="5" id="KW-0862">Zinc</keyword>
<feature type="domain" description="C2H2-type" evidence="10">
    <location>
        <begin position="387"/>
        <end position="414"/>
    </location>
</feature>
<reference evidence="11 12" key="1">
    <citation type="journal article" date="2011" name="Genome Biol. Evol.">
        <title>Integration of the genetic map and genome assembly of fugu facilitates insights into distinct features of genome evolution in teleosts and mammals.</title>
        <authorList>
            <person name="Kai W."/>
            <person name="Kikuchi K."/>
            <person name="Tohari S."/>
            <person name="Chew A.K."/>
            <person name="Tay A."/>
            <person name="Fujiwara A."/>
            <person name="Hosoya S."/>
            <person name="Suetake H."/>
            <person name="Naruse K."/>
            <person name="Brenner S."/>
            <person name="Suzuki Y."/>
            <person name="Venkatesh B."/>
        </authorList>
    </citation>
    <scope>NUCLEOTIDE SEQUENCE [LARGE SCALE GENOMIC DNA]</scope>
</reference>
<feature type="compositionally biased region" description="Polar residues" evidence="9">
    <location>
        <begin position="594"/>
        <end position="608"/>
    </location>
</feature>
<dbReference type="FunFam" id="3.30.160.60:FF:000614">
    <property type="entry name" value="Zinc finger protein 142"/>
    <property type="match status" value="1"/>
</dbReference>
<dbReference type="FunFam" id="3.30.160.60:FF:002452">
    <property type="entry name" value="zinc finger protein 142 isoform X4"/>
    <property type="match status" value="1"/>
</dbReference>
<evidence type="ECO:0000256" key="5">
    <source>
        <dbReference type="ARBA" id="ARBA00022833"/>
    </source>
</evidence>
<dbReference type="InterPro" id="IPR056438">
    <property type="entry name" value="Znf-C2H2_CTCF"/>
</dbReference>
<feature type="domain" description="C2H2-type" evidence="10">
    <location>
        <begin position="273"/>
        <end position="301"/>
    </location>
</feature>
<dbReference type="OrthoDB" id="6077919at2759"/>
<feature type="region of interest" description="Disordered" evidence="9">
    <location>
        <begin position="20"/>
        <end position="72"/>
    </location>
</feature>
<keyword evidence="12" id="KW-1185">Reference proteome</keyword>
<feature type="domain" description="C2H2-type" evidence="10">
    <location>
        <begin position="1263"/>
        <end position="1290"/>
    </location>
</feature>
<dbReference type="PANTHER" id="PTHR24379">
    <property type="entry name" value="KRAB AND ZINC FINGER DOMAIN-CONTAINING"/>
    <property type="match status" value="1"/>
</dbReference>
<feature type="domain" description="C2H2-type" evidence="10">
    <location>
        <begin position="1291"/>
        <end position="1319"/>
    </location>
</feature>
<feature type="compositionally biased region" description="Acidic residues" evidence="9">
    <location>
        <begin position="688"/>
        <end position="699"/>
    </location>
</feature>
<feature type="domain" description="C2H2-type" evidence="10">
    <location>
        <begin position="1320"/>
        <end position="1347"/>
    </location>
</feature>
<feature type="domain" description="C2H2-type" evidence="10">
    <location>
        <begin position="1009"/>
        <end position="1037"/>
    </location>
</feature>
<feature type="domain" description="C2H2-type" evidence="10">
    <location>
        <begin position="1348"/>
        <end position="1375"/>
    </location>
</feature>
<feature type="domain" description="C2H2-type" evidence="10">
    <location>
        <begin position="475"/>
        <end position="503"/>
    </location>
</feature>
<dbReference type="InterPro" id="IPR057828">
    <property type="entry name" value="Znf_C2H2_ZNF142_13th"/>
</dbReference>
<feature type="domain" description="C2H2-type" evidence="10">
    <location>
        <begin position="94"/>
        <end position="121"/>
    </location>
</feature>
<feature type="domain" description="C2H2-type" evidence="10">
    <location>
        <begin position="331"/>
        <end position="358"/>
    </location>
</feature>
<dbReference type="GO" id="GO:0008270">
    <property type="term" value="F:zinc ion binding"/>
    <property type="evidence" value="ECO:0007669"/>
    <property type="project" value="UniProtKB-KW"/>
</dbReference>
<dbReference type="PROSITE" id="PS00028">
    <property type="entry name" value="ZINC_FINGER_C2H2_1"/>
    <property type="match status" value="16"/>
</dbReference>
<feature type="domain" description="C2H2-type" evidence="10">
    <location>
        <begin position="981"/>
        <end position="1005"/>
    </location>
</feature>
<feature type="domain" description="C2H2-type" evidence="10">
    <location>
        <begin position="1235"/>
        <end position="1262"/>
    </location>
</feature>
<proteinExistence type="predicted"/>
<dbReference type="FunFam" id="3.30.160.60:FF:001062">
    <property type="entry name" value="Zinc finger protein 142"/>
    <property type="match status" value="1"/>
</dbReference>
<feature type="domain" description="C2H2-type" evidence="10">
    <location>
        <begin position="186"/>
        <end position="213"/>
    </location>
</feature>
<sequence>MACMDHMGNETVVTAECRRGHKPVLSGRPKRKLKSTSNPTSLQAEQCEEPSEMHKRRSKRGRNVVKSAKSAVDTPSVPTKAYLAEGSEDIYDTHTCPECRRCFKMHSHLQEHLRSHFPDPTLQCPTCKHNFSSKSKLRIHRLREAGEKVHQCHLCEYSAVEKNAVCRHLSSVHAEEAGADVSSHIYSCPTCGQKFHLSSLLKAHMKTHNIKPENEQVCFQQGCTFQTCSPKELLQHAAEVHAVIAVQCRHHACAAIFQTQADMEAHYRTHLPYHCSQCDFCCSNKAAFFQHQRHGHPGNDKLCCDFCSFTTFNPVEFEQHLEHLHANEKIHRCSECSYVTPHKRGLKRHTLIHSGEKPHKCSLCDFRCRDVSYLSKHMLTHTDDKNFMCTECGYVTKWKHSLNVHMRKHAGDLRYQCDQCPYRSHRMDLLNSHKLRHQAKTLMCEICAFACKRKYELHSHMLAKHSGLDNQLATLKCSYCSYTTCYRQALQNHENCKHTKLKEFRCALCTYSCFSNISLFFHKRKVHGYLPGDKAWLENYTAKEKERNSAEFIQDFYQKSLSRVEQFPQSTSKGCPPSHKEHSDPPDSVDPGSNIKSTSKSQLDPVNVVSQDVVREDTSGNPPPLNGPEEFSPLVLTTFSASSFQTVDRNCTRKTPSSPTFNRNGSKISEQEADLSTSLGQDDGTAMADEESGEFDLDNPDGALTNTNQAETQVHQTSEKDIRAASSFSLPENNQPLENEIRLEAMKRHDKEQAENMVLEGRVQMLVVHNKDVYPCDKCCHVAKSEAALTSHRQALCQARIKEYKCQACSALFKQKRGLDAHCAKKCSELRRTTRTYSSEKRNSESKFRFSSAKIASAEHHLSLRRKTTNPVDPGDDPRNDSSQSKKVLEAKRPVKVSGKHHKLSSPNYAFKCDEVQCSLCSFVAKSKTSLKRHILNVHNKQHFPGAQLKRLHCQHCAFTCKQKRCMSLHVGAKHKGARPHRCQYCTFSTTRRYRLQQHESLHTGIGRHCCSMCEKTFGTVTKLRQHKVRVHDKQPSHFCSVCDFSGYTRDDVRRHNFRCHSGELKHPCSHCNSKFSSELALRYHCKRVHQLDSFLCKQCDYTCGSVATLRTHQGSQHPQMNCTSSQEHSKTKESLLVHQRSFQSHQCQLCTFAAKTRKLLAQHILSEHEEGPSEEKPLKCSTCEFVCHHQLVLEQHLRSHGGKRLYKCTDCEYSTGNKQKITWHIRIHTGEKPYTCGLCSYACTDPSRLKLHMRVHKEEKKYLCTHCGYKCKWATQLKYHLTKHTGDKPYACDECDYRTNRADALRAHRDTQHSETRPFVCEKCGKAFKTIFILKTHQHQHSNDRPYACGLCRKAFRWPAGLRHHFLSHTKQQPFCCRHCPYRAKQKFQVVKHLKRHHPEVSVEQGVVRDSGAVSLTLKEALQGTVDGKAARVEETDCRADEGAEDGMEDMPDIGSKC</sequence>
<evidence type="ECO:0000256" key="3">
    <source>
        <dbReference type="ARBA" id="ARBA00022737"/>
    </source>
</evidence>
<evidence type="ECO:0000313" key="11">
    <source>
        <dbReference type="Ensembl" id="ENSTRUP00000015980.3"/>
    </source>
</evidence>
<dbReference type="GO" id="GO:0005634">
    <property type="term" value="C:nucleus"/>
    <property type="evidence" value="ECO:0007669"/>
    <property type="project" value="UniProtKB-SubCell"/>
</dbReference>
<dbReference type="KEGG" id="tru:101063112"/>
<dbReference type="InterPro" id="IPR013087">
    <property type="entry name" value="Znf_C2H2_type"/>
</dbReference>
<dbReference type="SUPFAM" id="SSF57667">
    <property type="entry name" value="beta-beta-alpha zinc fingers"/>
    <property type="match status" value="12"/>
</dbReference>
<keyword evidence="4 8" id="KW-0863">Zinc-finger</keyword>
<feature type="compositionally biased region" description="Basic residues" evidence="9">
    <location>
        <begin position="54"/>
        <end position="63"/>
    </location>
</feature>
<dbReference type="CTD" id="7701"/>
<dbReference type="Pfam" id="PF23574">
    <property type="entry name" value="zf-C2H2_ZNF142_18"/>
    <property type="match status" value="1"/>
</dbReference>
<dbReference type="Pfam" id="PF13909">
    <property type="entry name" value="zf-H2C2_5"/>
    <property type="match status" value="1"/>
</dbReference>
<dbReference type="FunFam" id="3.30.160.60:FF:002117">
    <property type="entry name" value="Zinc finger protein 142"/>
    <property type="match status" value="1"/>
</dbReference>
<dbReference type="GO" id="GO:0003677">
    <property type="term" value="F:DNA binding"/>
    <property type="evidence" value="ECO:0007669"/>
    <property type="project" value="UniProtKB-KW"/>
</dbReference>
<accession>H2SU93</accession>
<dbReference type="STRING" id="31033.ENSTRUP00000015980"/>
<reference evidence="11" key="2">
    <citation type="submission" date="2025-08" db="UniProtKB">
        <authorList>
            <consortium name="Ensembl"/>
        </authorList>
    </citation>
    <scope>IDENTIFICATION</scope>
</reference>
<feature type="compositionally biased region" description="Acidic residues" evidence="9">
    <location>
        <begin position="1444"/>
        <end position="1453"/>
    </location>
</feature>
<comment type="subcellular location">
    <subcellularLocation>
        <location evidence="1">Nucleus</location>
    </subcellularLocation>
</comment>
<organism evidence="11 12">
    <name type="scientific">Takifugu rubripes</name>
    <name type="common">Japanese pufferfish</name>
    <name type="synonym">Fugu rubripes</name>
    <dbReference type="NCBI Taxonomy" id="31033"/>
    <lineage>
        <taxon>Eukaryota</taxon>
        <taxon>Metazoa</taxon>
        <taxon>Chordata</taxon>
        <taxon>Craniata</taxon>
        <taxon>Vertebrata</taxon>
        <taxon>Euteleostomi</taxon>
        <taxon>Actinopterygii</taxon>
        <taxon>Neopterygii</taxon>
        <taxon>Teleostei</taxon>
        <taxon>Neoteleostei</taxon>
        <taxon>Acanthomorphata</taxon>
        <taxon>Eupercaria</taxon>
        <taxon>Tetraodontiformes</taxon>
        <taxon>Tetradontoidea</taxon>
        <taxon>Tetraodontidae</taxon>
        <taxon>Takifugu</taxon>
    </lineage>
</organism>
<dbReference type="RefSeq" id="XP_011610719.2">
    <property type="nucleotide sequence ID" value="XM_011612417.2"/>
</dbReference>
<name>H2SU93_TAKRU</name>
<dbReference type="Ensembl" id="ENSTRUT00000016051.3">
    <property type="protein sequence ID" value="ENSTRUP00000015980.3"/>
    <property type="gene ID" value="ENSTRUG00000006518.3"/>
</dbReference>
<evidence type="ECO:0000256" key="2">
    <source>
        <dbReference type="ARBA" id="ARBA00022723"/>
    </source>
</evidence>
<keyword evidence="6" id="KW-0238">DNA-binding</keyword>
<evidence type="ECO:0000259" key="10">
    <source>
        <dbReference type="PROSITE" id="PS50157"/>
    </source>
</evidence>
<dbReference type="FunCoup" id="H2SU93">
    <property type="interactions" value="1622"/>
</dbReference>
<keyword evidence="3" id="KW-0677">Repeat</keyword>
<dbReference type="eggNOG" id="KOG1721">
    <property type="taxonomic scope" value="Eukaryota"/>
</dbReference>
<feature type="compositionally biased region" description="Polar residues" evidence="9">
    <location>
        <begin position="35"/>
        <end position="44"/>
    </location>
</feature>
<evidence type="ECO:0000256" key="8">
    <source>
        <dbReference type="PROSITE-ProRule" id="PRU00042"/>
    </source>
</evidence>
<keyword evidence="2" id="KW-0479">Metal-binding</keyword>
<dbReference type="Pfam" id="PF23611">
    <property type="entry name" value="zf-C2H2_16"/>
    <property type="match status" value="2"/>
</dbReference>
<evidence type="ECO:0000256" key="4">
    <source>
        <dbReference type="ARBA" id="ARBA00022771"/>
    </source>
</evidence>
<feature type="domain" description="C2H2-type" evidence="10">
    <location>
        <begin position="122"/>
        <end position="149"/>
    </location>
</feature>
<evidence type="ECO:0000256" key="9">
    <source>
        <dbReference type="SAM" id="MobiDB-lite"/>
    </source>
</evidence>
<dbReference type="PANTHER" id="PTHR24379:SF121">
    <property type="entry name" value="C2H2-TYPE DOMAIN-CONTAINING PROTEIN"/>
    <property type="match status" value="1"/>
</dbReference>
<dbReference type="FunFam" id="3.30.160.60:FF:001657">
    <property type="entry name" value="Zinc finger protein 142"/>
    <property type="match status" value="1"/>
</dbReference>
<evidence type="ECO:0000256" key="1">
    <source>
        <dbReference type="ARBA" id="ARBA00004123"/>
    </source>
</evidence>
<feature type="region of interest" description="Disordered" evidence="9">
    <location>
        <begin position="1440"/>
        <end position="1459"/>
    </location>
</feature>
<feature type="region of interest" description="Disordered" evidence="9">
    <location>
        <begin position="568"/>
        <end position="608"/>
    </location>
</feature>
<feature type="region of interest" description="Disordered" evidence="9">
    <location>
        <begin position="861"/>
        <end position="902"/>
    </location>
</feature>
<dbReference type="Proteomes" id="UP000005226">
    <property type="component" value="Chromosome 1"/>
</dbReference>
<dbReference type="InterPro" id="IPR036236">
    <property type="entry name" value="Znf_C2H2_sf"/>
</dbReference>
<dbReference type="GeneTree" id="ENSGT00940000163074"/>
<feature type="domain" description="C2H2-type" evidence="10">
    <location>
        <begin position="359"/>
        <end position="386"/>
    </location>
</feature>
<evidence type="ECO:0000256" key="6">
    <source>
        <dbReference type="ARBA" id="ARBA00023125"/>
    </source>
</evidence>
<dbReference type="GO" id="GO:0010468">
    <property type="term" value="P:regulation of gene expression"/>
    <property type="evidence" value="ECO:0007669"/>
    <property type="project" value="UniProtKB-ARBA"/>
</dbReference>
<dbReference type="Pfam" id="PF00096">
    <property type="entry name" value="zf-C2H2"/>
    <property type="match status" value="1"/>
</dbReference>
<protein>
    <submittedName>
        <fullName evidence="11">Zinc finger protein 142</fullName>
    </submittedName>
</protein>
<dbReference type="FunFam" id="3.30.160.60:FF:000446">
    <property type="entry name" value="Zinc finger protein"/>
    <property type="match status" value="1"/>
</dbReference>
<reference evidence="11" key="3">
    <citation type="submission" date="2025-09" db="UniProtKB">
        <authorList>
            <consortium name="Ensembl"/>
        </authorList>
    </citation>
    <scope>IDENTIFICATION</scope>
</reference>
<dbReference type="PROSITE" id="PS50157">
    <property type="entry name" value="ZINC_FINGER_C2H2_2"/>
    <property type="match status" value="17"/>
</dbReference>
<dbReference type="GeneID" id="101063112"/>
<gene>
    <name evidence="11" type="primary">znf142</name>
</gene>
<feature type="domain" description="C2H2-type" evidence="10">
    <location>
        <begin position="1207"/>
        <end position="1234"/>
    </location>
</feature>
<keyword evidence="7" id="KW-0539">Nucleus</keyword>
<feature type="compositionally biased region" description="Polar residues" evidence="9">
    <location>
        <begin position="646"/>
        <end position="680"/>
    </location>
</feature>